<reference evidence="3" key="1">
    <citation type="submission" date="2023-03" db="EMBL/GenBank/DDBJ databases">
        <authorList>
            <person name="Julca I."/>
        </authorList>
    </citation>
    <scope>NUCLEOTIDE SEQUENCE</scope>
</reference>
<sequence>MGENTPTACNRPNLLRKSAMARKSKKRGEVKESDNKQPSETEHPAQLKLRKPVEKKWTLKTEGKQKEVQESTQAMVVESPKQQSPKFGTVPLRKESTTEFGEGSIQILNHKGIKIPDSRGDIKNRSINSIYYQRTSHPDPGPRISDHHPLLVKWGEEYVGKKKSFRSVWDCRAPNDSSWHWKKLMKIKEVMKAGFSNGKWLGNGGKQYIASSGYTWLRGEHRKDHAAKIAGNGESLAGNQYHPQPVECPGNSAIMEAQEAATEGKECHSLSEIVVMRTALPPQKRKFSNPSSLKPSKKSFKKSKPNSNYNRRGGSGISNKGSIPGDPKDTGMSFMPGIAGFSVALDKLESRGLSITPLEVPLEDTDNVAIQDVIHHNMLKMPSMKRAENMRRKKKAKREMEKEINAAEDRLQLMNLRSLLGVPLIAASHG</sequence>
<organism evidence="3 4">
    <name type="scientific">Oldenlandia corymbosa var. corymbosa</name>
    <dbReference type="NCBI Taxonomy" id="529605"/>
    <lineage>
        <taxon>Eukaryota</taxon>
        <taxon>Viridiplantae</taxon>
        <taxon>Streptophyta</taxon>
        <taxon>Embryophyta</taxon>
        <taxon>Tracheophyta</taxon>
        <taxon>Spermatophyta</taxon>
        <taxon>Magnoliopsida</taxon>
        <taxon>eudicotyledons</taxon>
        <taxon>Gunneridae</taxon>
        <taxon>Pentapetalae</taxon>
        <taxon>asterids</taxon>
        <taxon>lamiids</taxon>
        <taxon>Gentianales</taxon>
        <taxon>Rubiaceae</taxon>
        <taxon>Rubioideae</taxon>
        <taxon>Spermacoceae</taxon>
        <taxon>Hedyotis-Oldenlandia complex</taxon>
        <taxon>Oldenlandia</taxon>
    </lineage>
</organism>
<evidence type="ECO:0000256" key="2">
    <source>
        <dbReference type="SAM" id="MobiDB-lite"/>
    </source>
</evidence>
<feature type="compositionally biased region" description="Basic residues" evidence="2">
    <location>
        <begin position="295"/>
        <end position="304"/>
    </location>
</feature>
<evidence type="ECO:0000256" key="1">
    <source>
        <dbReference type="SAM" id="Coils"/>
    </source>
</evidence>
<protein>
    <submittedName>
        <fullName evidence="3">OLC1v1004977C1</fullName>
    </submittedName>
</protein>
<evidence type="ECO:0000313" key="4">
    <source>
        <dbReference type="Proteomes" id="UP001161247"/>
    </source>
</evidence>
<feature type="region of interest" description="Disordered" evidence="2">
    <location>
        <begin position="1"/>
        <end position="89"/>
    </location>
</feature>
<feature type="compositionally biased region" description="Polar residues" evidence="2">
    <location>
        <begin position="70"/>
        <end position="86"/>
    </location>
</feature>
<name>A0AAV1DDJ9_OLDCO</name>
<feature type="coiled-coil region" evidence="1">
    <location>
        <begin position="386"/>
        <end position="417"/>
    </location>
</feature>
<accession>A0AAV1DDJ9</accession>
<feature type="compositionally biased region" description="Basic and acidic residues" evidence="2">
    <location>
        <begin position="27"/>
        <end position="69"/>
    </location>
</feature>
<keyword evidence="4" id="KW-1185">Reference proteome</keyword>
<dbReference type="EMBL" id="OX459122">
    <property type="protein sequence ID" value="CAI9105940.1"/>
    <property type="molecule type" value="Genomic_DNA"/>
</dbReference>
<keyword evidence="1" id="KW-0175">Coiled coil</keyword>
<feature type="compositionally biased region" description="Polar residues" evidence="2">
    <location>
        <begin position="1"/>
        <end position="10"/>
    </location>
</feature>
<dbReference type="Proteomes" id="UP001161247">
    <property type="component" value="Chromosome 5"/>
</dbReference>
<evidence type="ECO:0000313" key="3">
    <source>
        <dbReference type="EMBL" id="CAI9105940.1"/>
    </source>
</evidence>
<feature type="region of interest" description="Disordered" evidence="2">
    <location>
        <begin position="281"/>
        <end position="331"/>
    </location>
</feature>
<dbReference type="AlphaFoldDB" id="A0AAV1DDJ9"/>
<proteinExistence type="predicted"/>
<gene>
    <name evidence="3" type="ORF">OLC1_LOCUS14535</name>
</gene>